<evidence type="ECO:0000256" key="1">
    <source>
        <dbReference type="SAM" id="MobiDB-lite"/>
    </source>
</evidence>
<proteinExistence type="predicted"/>
<dbReference type="EMBL" id="JAGKQM010000017">
    <property type="protein sequence ID" value="KAH0871267.1"/>
    <property type="molecule type" value="Genomic_DNA"/>
</dbReference>
<dbReference type="Proteomes" id="UP000824890">
    <property type="component" value="Unassembled WGS sequence"/>
</dbReference>
<keyword evidence="3" id="KW-1185">Reference proteome</keyword>
<comment type="caution">
    <text evidence="2">The sequence shown here is derived from an EMBL/GenBank/DDBJ whole genome shotgun (WGS) entry which is preliminary data.</text>
</comment>
<name>A0ABQ7YT15_BRANA</name>
<evidence type="ECO:0000313" key="3">
    <source>
        <dbReference type="Proteomes" id="UP000824890"/>
    </source>
</evidence>
<organism evidence="2 3">
    <name type="scientific">Brassica napus</name>
    <name type="common">Rape</name>
    <dbReference type="NCBI Taxonomy" id="3708"/>
    <lineage>
        <taxon>Eukaryota</taxon>
        <taxon>Viridiplantae</taxon>
        <taxon>Streptophyta</taxon>
        <taxon>Embryophyta</taxon>
        <taxon>Tracheophyta</taxon>
        <taxon>Spermatophyta</taxon>
        <taxon>Magnoliopsida</taxon>
        <taxon>eudicotyledons</taxon>
        <taxon>Gunneridae</taxon>
        <taxon>Pentapetalae</taxon>
        <taxon>rosids</taxon>
        <taxon>malvids</taxon>
        <taxon>Brassicales</taxon>
        <taxon>Brassicaceae</taxon>
        <taxon>Brassiceae</taxon>
        <taxon>Brassica</taxon>
    </lineage>
</organism>
<gene>
    <name evidence="2" type="ORF">HID58_078289</name>
</gene>
<accession>A0ABQ7YT15</accession>
<protein>
    <submittedName>
        <fullName evidence="2">Uncharacterized protein</fullName>
    </submittedName>
</protein>
<evidence type="ECO:0000313" key="2">
    <source>
        <dbReference type="EMBL" id="KAH0871267.1"/>
    </source>
</evidence>
<feature type="region of interest" description="Disordered" evidence="1">
    <location>
        <begin position="106"/>
        <end position="128"/>
    </location>
</feature>
<reference evidence="2 3" key="1">
    <citation type="submission" date="2021-05" db="EMBL/GenBank/DDBJ databases">
        <title>Genome Assembly of Synthetic Allotetraploid Brassica napus Reveals Homoeologous Exchanges between Subgenomes.</title>
        <authorList>
            <person name="Davis J.T."/>
        </authorList>
    </citation>
    <scope>NUCLEOTIDE SEQUENCE [LARGE SCALE GENOMIC DNA]</scope>
    <source>
        <strain evidence="3">cv. Da-Ae</strain>
        <tissue evidence="2">Seedling</tissue>
    </source>
</reference>
<sequence length="434" mass="48968">MRLDICYTEHEQSNPTLTTWHNYITHNILTTLFLKLLTSINSHSICILNKRRRRRKRKTTISAVLEPFLPEKYVSLPGTESHSGTAPPKFEHFFCCLRRPHHLKVSSSSPPMDLPVAGSSPSPCLPPEPPDAELYVRLQVDPPDPPVPPTLHRFSGPMLFTTISRHFAPPLSITVNRKGSLAEPRSLCFQSRQPSSSLMGSDDQRLRPSSAKAYWIQNGNADAQSLDLTKVYVLSLNPINLISLVWYDVFNGSLMVYVHRLASVYRVHIAQSRDVVLEFVPLLCQLSQGIRVFTVFDPFLMNIRVISRQRRPFPTARSYGSRDTQLLLPANSFRQSSIENPRRSHPPMVLSVTYLLDELSTEKTLGETKEEEVEEMVAETGMVMVGVLGLWARFVRKPLLEFTGEIIKVASEVVSRMCGRDTDTASYNSSPPIS</sequence>